<organism evidence="1 2">
    <name type="scientific">Hyalomma asiaticum</name>
    <name type="common">Tick</name>
    <dbReference type="NCBI Taxonomy" id="266040"/>
    <lineage>
        <taxon>Eukaryota</taxon>
        <taxon>Metazoa</taxon>
        <taxon>Ecdysozoa</taxon>
        <taxon>Arthropoda</taxon>
        <taxon>Chelicerata</taxon>
        <taxon>Arachnida</taxon>
        <taxon>Acari</taxon>
        <taxon>Parasitiformes</taxon>
        <taxon>Ixodida</taxon>
        <taxon>Ixodoidea</taxon>
        <taxon>Ixodidae</taxon>
        <taxon>Hyalomminae</taxon>
        <taxon>Hyalomma</taxon>
    </lineage>
</organism>
<dbReference type="Proteomes" id="UP000821845">
    <property type="component" value="Chromosome 1"/>
</dbReference>
<protein>
    <submittedName>
        <fullName evidence="1">Uncharacterized protein</fullName>
    </submittedName>
</protein>
<gene>
    <name evidence="1" type="ORF">HPB50_025220</name>
</gene>
<reference evidence="1" key="1">
    <citation type="submission" date="2020-05" db="EMBL/GenBank/DDBJ databases">
        <title>Large-scale comparative analyses of tick genomes elucidate their genetic diversity and vector capacities.</title>
        <authorList>
            <person name="Jia N."/>
            <person name="Wang J."/>
            <person name="Shi W."/>
            <person name="Du L."/>
            <person name="Sun Y."/>
            <person name="Zhan W."/>
            <person name="Jiang J."/>
            <person name="Wang Q."/>
            <person name="Zhang B."/>
            <person name="Ji P."/>
            <person name="Sakyi L.B."/>
            <person name="Cui X."/>
            <person name="Yuan T."/>
            <person name="Jiang B."/>
            <person name="Yang W."/>
            <person name="Lam T.T.-Y."/>
            <person name="Chang Q."/>
            <person name="Ding S."/>
            <person name="Wang X."/>
            <person name="Zhu J."/>
            <person name="Ruan X."/>
            <person name="Zhao L."/>
            <person name="Wei J."/>
            <person name="Que T."/>
            <person name="Du C."/>
            <person name="Cheng J."/>
            <person name="Dai P."/>
            <person name="Han X."/>
            <person name="Huang E."/>
            <person name="Gao Y."/>
            <person name="Liu J."/>
            <person name="Shao H."/>
            <person name="Ye R."/>
            <person name="Li L."/>
            <person name="Wei W."/>
            <person name="Wang X."/>
            <person name="Wang C."/>
            <person name="Yang T."/>
            <person name="Huo Q."/>
            <person name="Li W."/>
            <person name="Guo W."/>
            <person name="Chen H."/>
            <person name="Zhou L."/>
            <person name="Ni X."/>
            <person name="Tian J."/>
            <person name="Zhou Y."/>
            <person name="Sheng Y."/>
            <person name="Liu T."/>
            <person name="Pan Y."/>
            <person name="Xia L."/>
            <person name="Li J."/>
            <person name="Zhao F."/>
            <person name="Cao W."/>
        </authorList>
    </citation>
    <scope>NUCLEOTIDE SEQUENCE</scope>
    <source>
        <strain evidence="1">Hyas-2018</strain>
    </source>
</reference>
<proteinExistence type="predicted"/>
<dbReference type="EMBL" id="CM023481">
    <property type="protein sequence ID" value="KAH6948599.1"/>
    <property type="molecule type" value="Genomic_DNA"/>
</dbReference>
<evidence type="ECO:0000313" key="1">
    <source>
        <dbReference type="EMBL" id="KAH6948599.1"/>
    </source>
</evidence>
<evidence type="ECO:0000313" key="2">
    <source>
        <dbReference type="Proteomes" id="UP000821845"/>
    </source>
</evidence>
<keyword evidence="2" id="KW-1185">Reference proteome</keyword>
<name>A0ACB7TQZ0_HYAAI</name>
<comment type="caution">
    <text evidence="1">The sequence shown here is derived from an EMBL/GenBank/DDBJ whole genome shotgun (WGS) entry which is preliminary data.</text>
</comment>
<sequence length="407" mass="44762">MTSVVSTFIEDNVVKTCATNVTIPDVDFATFFSDVWQKHADKKALDDVRLEMSYTFGELLEASRHVAAGLQKFGLRQGDVVAFHCVNSCELIVAMSGTFFAGGVAAFIKTSLKEGEARCELMECKPKFIVSDIETIEKIRGACECLPSVEMLFVTSGVCEGALSLSEIKKTPISEQELTLNLRGDSPLAIPYSSGSTGLPKGVLLSHRNLISHVVAQRKPLGPGEEGEICIKGPCTFLGYLNNPKQTAEAYEDGFLRTGDTGYYSADGRIFVCSRLKELIKCMDEQVPPAEIEELLAADPEVKHVVVAGVPHPQYGEAARAFVVPRRQPEGPVEEQREAERLKKHVAAHLAHHKHLHGGVEFLESIPHTETGKDRRQDLRNSYIRKYAQGPKERASLRNPAVARTPF</sequence>
<accession>A0ACB7TQZ0</accession>